<sequence>QYCRNACGDNNGGCSHLCLRSPEGYSCACPTGTLLQADGKTCYFQPNVYLLFAAKTSLTRVSLDTHDYWDVTLPVPGIQNAVSVDFHWNKSLIFFVDVAINTIRSVNMHNLSHPVDIISANITTPVNSKTI</sequence>
<dbReference type="Pfam" id="PF14670">
    <property type="entry name" value="FXa_inhibition"/>
    <property type="match status" value="1"/>
</dbReference>
<organism evidence="3">
    <name type="scientific">Clastoptera arizonana</name>
    <name type="common">Arizona spittle bug</name>
    <dbReference type="NCBI Taxonomy" id="38151"/>
    <lineage>
        <taxon>Eukaryota</taxon>
        <taxon>Metazoa</taxon>
        <taxon>Ecdysozoa</taxon>
        <taxon>Arthropoda</taxon>
        <taxon>Hexapoda</taxon>
        <taxon>Insecta</taxon>
        <taxon>Pterygota</taxon>
        <taxon>Neoptera</taxon>
        <taxon>Paraneoptera</taxon>
        <taxon>Hemiptera</taxon>
        <taxon>Auchenorrhyncha</taxon>
        <taxon>Cercopoidea</taxon>
        <taxon>Clastopteridae</taxon>
        <taxon>Clastoptera</taxon>
    </lineage>
</organism>
<dbReference type="Gene3D" id="2.10.25.10">
    <property type="entry name" value="Laminin"/>
    <property type="match status" value="1"/>
</dbReference>
<gene>
    <name evidence="3" type="ORF">g.43570</name>
</gene>
<dbReference type="InterPro" id="IPR050778">
    <property type="entry name" value="Cueball_EGF_LRP_Nidogen"/>
</dbReference>
<dbReference type="InterPro" id="IPR011042">
    <property type="entry name" value="6-blade_b-propeller_TolB-like"/>
</dbReference>
<feature type="non-terminal residue" evidence="3">
    <location>
        <position position="1"/>
    </location>
</feature>
<accession>A0A1B6DWD6</accession>
<keyword evidence="2" id="KW-0677">Repeat</keyword>
<dbReference type="Gene3D" id="2.120.10.30">
    <property type="entry name" value="TolB, C-terminal domain"/>
    <property type="match status" value="1"/>
</dbReference>
<dbReference type="PANTHER" id="PTHR46513">
    <property type="entry name" value="VITELLOGENIN RECEPTOR-LIKE PROTEIN-RELATED-RELATED"/>
    <property type="match status" value="1"/>
</dbReference>
<proteinExistence type="predicted"/>
<dbReference type="PANTHER" id="PTHR46513:SF41">
    <property type="entry name" value="LOW-DENSITY LIPOPROTEIN RECEPTOR-RELATED PROTEIN"/>
    <property type="match status" value="1"/>
</dbReference>
<protein>
    <recommendedName>
        <fullName evidence="4">EGF-like domain-containing protein</fullName>
    </recommendedName>
</protein>
<evidence type="ECO:0000256" key="2">
    <source>
        <dbReference type="ARBA" id="ARBA00022737"/>
    </source>
</evidence>
<dbReference type="SUPFAM" id="SSF57196">
    <property type="entry name" value="EGF/Laminin"/>
    <property type="match status" value="1"/>
</dbReference>
<feature type="non-terminal residue" evidence="3">
    <location>
        <position position="131"/>
    </location>
</feature>
<name>A0A1B6DWD6_9HEMI</name>
<evidence type="ECO:0008006" key="4">
    <source>
        <dbReference type="Google" id="ProtNLM"/>
    </source>
</evidence>
<evidence type="ECO:0000313" key="3">
    <source>
        <dbReference type="EMBL" id="JAS29998.1"/>
    </source>
</evidence>
<dbReference type="SUPFAM" id="SSF63825">
    <property type="entry name" value="YWTD domain"/>
    <property type="match status" value="1"/>
</dbReference>
<evidence type="ECO:0000256" key="1">
    <source>
        <dbReference type="ARBA" id="ARBA00022536"/>
    </source>
</evidence>
<dbReference type="EMBL" id="GEDC01007300">
    <property type="protein sequence ID" value="JAS29998.1"/>
    <property type="molecule type" value="Transcribed_RNA"/>
</dbReference>
<reference evidence="3" key="1">
    <citation type="submission" date="2015-12" db="EMBL/GenBank/DDBJ databases">
        <title>De novo transcriptome assembly of four potential Pierce s Disease insect vectors from Arizona vineyards.</title>
        <authorList>
            <person name="Tassone E.E."/>
        </authorList>
    </citation>
    <scope>NUCLEOTIDE SEQUENCE</scope>
</reference>
<dbReference type="AlphaFoldDB" id="A0A1B6DWD6"/>
<keyword evidence="1" id="KW-0245">EGF-like domain</keyword>